<accession>A0ABT0LYE9</accession>
<dbReference type="Pfam" id="PF04140">
    <property type="entry name" value="ICMT"/>
    <property type="match status" value="1"/>
</dbReference>
<dbReference type="EMBL" id="JALZWP010000002">
    <property type="protein sequence ID" value="MCL1627626.1"/>
    <property type="molecule type" value="Genomic_DNA"/>
</dbReference>
<feature type="transmembrane region" description="Helical" evidence="5">
    <location>
        <begin position="116"/>
        <end position="142"/>
    </location>
</feature>
<evidence type="ECO:0000256" key="1">
    <source>
        <dbReference type="ARBA" id="ARBA00004141"/>
    </source>
</evidence>
<dbReference type="RefSeq" id="WP_249056137.1">
    <property type="nucleotide sequence ID" value="NZ_JALZWP010000002.1"/>
</dbReference>
<keyword evidence="7" id="KW-1185">Reference proteome</keyword>
<gene>
    <name evidence="6" type="ORF">M3N55_02685</name>
</gene>
<evidence type="ECO:0000256" key="4">
    <source>
        <dbReference type="ARBA" id="ARBA00023136"/>
    </source>
</evidence>
<proteinExistence type="predicted"/>
<evidence type="ECO:0000256" key="5">
    <source>
        <dbReference type="SAM" id="Phobius"/>
    </source>
</evidence>
<keyword evidence="3 5" id="KW-1133">Transmembrane helix</keyword>
<organism evidence="6 7">
    <name type="scientific">Roseinatronobacter domitianus</name>
    <dbReference type="NCBI Taxonomy" id="2940293"/>
    <lineage>
        <taxon>Bacteria</taxon>
        <taxon>Pseudomonadati</taxon>
        <taxon>Pseudomonadota</taxon>
        <taxon>Alphaproteobacteria</taxon>
        <taxon>Rhodobacterales</taxon>
        <taxon>Paracoccaceae</taxon>
        <taxon>Roseinatronobacter</taxon>
    </lineage>
</organism>
<comment type="subcellular location">
    <subcellularLocation>
        <location evidence="1">Membrane</location>
        <topology evidence="1">Multi-pass membrane protein</topology>
    </subcellularLocation>
</comment>
<sequence>MTPALWFLAFIIAQRLSELVIAKRNTARLLAQGATEHGAAHYPAMVAMHSAWIVALVVFGWNNPVSWPWLAVFAVLQVFRLWILFTLGPRWTTRIIVLPEPLVARGPFRFMRHPNYALVVAEIIVAPMVLGLVWVAALWTVLNAAMLWVRIRAEDRALAPLR</sequence>
<evidence type="ECO:0000313" key="6">
    <source>
        <dbReference type="EMBL" id="MCL1627626.1"/>
    </source>
</evidence>
<protein>
    <recommendedName>
        <fullName evidence="8">Methyltransferase</fullName>
    </recommendedName>
</protein>
<dbReference type="Proteomes" id="UP001202550">
    <property type="component" value="Unassembled WGS sequence"/>
</dbReference>
<evidence type="ECO:0000256" key="3">
    <source>
        <dbReference type="ARBA" id="ARBA00022989"/>
    </source>
</evidence>
<reference evidence="6 7" key="1">
    <citation type="submission" date="2022-05" db="EMBL/GenBank/DDBJ databases">
        <title>Seasonal and diel survey of microbial diversity of the Tyrrhenian coast.</title>
        <authorList>
            <person name="Gattoni G."/>
            <person name="Corral P."/>
        </authorList>
    </citation>
    <scope>NUCLEOTIDE SEQUENCE [LARGE SCALE GENOMIC DNA]</scope>
    <source>
        <strain evidence="6 7">V10</strain>
    </source>
</reference>
<keyword evidence="4 5" id="KW-0472">Membrane</keyword>
<keyword evidence="2 5" id="KW-0812">Transmembrane</keyword>
<feature type="transmembrane region" description="Helical" evidence="5">
    <location>
        <begin position="67"/>
        <end position="85"/>
    </location>
</feature>
<dbReference type="Gene3D" id="1.20.120.1630">
    <property type="match status" value="1"/>
</dbReference>
<feature type="transmembrane region" description="Helical" evidence="5">
    <location>
        <begin position="41"/>
        <end position="60"/>
    </location>
</feature>
<evidence type="ECO:0008006" key="8">
    <source>
        <dbReference type="Google" id="ProtNLM"/>
    </source>
</evidence>
<name>A0ABT0LYE9_9RHOB</name>
<evidence type="ECO:0000256" key="2">
    <source>
        <dbReference type="ARBA" id="ARBA00022692"/>
    </source>
</evidence>
<evidence type="ECO:0000313" key="7">
    <source>
        <dbReference type="Proteomes" id="UP001202550"/>
    </source>
</evidence>
<dbReference type="InterPro" id="IPR007269">
    <property type="entry name" value="ICMT_MeTrfase"/>
</dbReference>
<comment type="caution">
    <text evidence="6">The sequence shown here is derived from an EMBL/GenBank/DDBJ whole genome shotgun (WGS) entry which is preliminary data.</text>
</comment>